<protein>
    <recommendedName>
        <fullName evidence="6">TRP C-terminal domain-containing protein</fullName>
    </recommendedName>
</protein>
<feature type="compositionally biased region" description="Polar residues" evidence="1">
    <location>
        <begin position="960"/>
        <end position="972"/>
    </location>
</feature>
<feature type="transmembrane region" description="Helical" evidence="2">
    <location>
        <begin position="895"/>
        <end position="924"/>
    </location>
</feature>
<feature type="transmembrane region" description="Helical" evidence="2">
    <location>
        <begin position="863"/>
        <end position="883"/>
    </location>
</feature>
<reference evidence="4" key="1">
    <citation type="submission" date="2023-07" db="EMBL/GenBank/DDBJ databases">
        <authorList>
            <consortium name="AG Swart"/>
            <person name="Singh M."/>
            <person name="Singh A."/>
            <person name="Seah K."/>
            <person name="Emmerich C."/>
        </authorList>
    </citation>
    <scope>NUCLEOTIDE SEQUENCE</scope>
    <source>
        <strain evidence="4">DP1</strain>
    </source>
</reference>
<feature type="chain" id="PRO_5042271164" description="TRP C-terminal domain-containing protein" evidence="3">
    <location>
        <begin position="17"/>
        <end position="1004"/>
    </location>
</feature>
<feature type="signal peptide" evidence="3">
    <location>
        <begin position="1"/>
        <end position="16"/>
    </location>
</feature>
<feature type="transmembrane region" description="Helical" evidence="2">
    <location>
        <begin position="755"/>
        <end position="779"/>
    </location>
</feature>
<gene>
    <name evidence="4" type="ORF">ECRASSUSDP1_LOCUS22884</name>
</gene>
<evidence type="ECO:0008006" key="6">
    <source>
        <dbReference type="Google" id="ProtNLM"/>
    </source>
</evidence>
<feature type="transmembrane region" description="Helical" evidence="2">
    <location>
        <begin position="721"/>
        <end position="740"/>
    </location>
</feature>
<sequence length="1004" mass="113625">MKFLLLLCVYIGVVAANVCQNSALTVTTPLSGSFGMTGVINTCFTKYFEDQDRELLYFVGVFEQVSPRDTIIYKTDPELTKLKVMTYNIYCAYTSYAMSPNRDFIYIQDQTTSKMFEISASDLLISRELGVSSTSFSMECNMKIGKGLYYSFIISSVIHTCRWNLLNTNLDCFTFGVDSPANFAPINEELLFFGSVDTALDQYYLINYNFTATSSIVWKKSIACPTSGCQSKYSSSLLSEDEDWIYTMVLYDKNFIFHKLSVADGSPQNSGLIYNDSGYYRGFSMEEFNDFIAILIQIEGGIRYKRLVLIHPSDIQVLKEYNSVNSFSNDIGRLIYQGEELMYHLGIFPNNQTFFFARSSTNNIGQLNEFQEITPLFMPITTNYQVSSTASTPSITTSTKTMTISTSSSISTTDLTSSINPTFTEHVALWNEDHIQSVQSNSSAQLNFTWACAPASNGTSIAFNLAQTGANSIPEWVQLDTVKQELHLNTTPKLTVEETFYFSLQISFNSEIYYKKFEITVEECSIQNCVLCKLGNSNVCETCEDGYQSSNEPVSCSKIAEIPETLGTAEAAAILVASSVVLASASSILSLSSINSIFSLMNSLQLATLLPLVPDYFSPKVLDFLSGMGFTMLSFDFIKFKDLPFAKDLTNWVSYPQSDQYLNSLGMRSGSSVVNYLSLMAIILLIAVTHFGVYLLCVCIQNSKHRKCKKFMKSLFKFFTFNIYIRVFIQAFMFTTLSIFSELYNLNLSTTVTKISFGLCVIFCICTSVLFLLSFYMYYKSFPQVDSKKYWPCVEYFNGIKPTKFSKLYSSLFMLVRLSLISLLIFGQSIGSHDKATYFYLVNIAYGAYLILVRPFENLQDNIIEIINQIIFCCLAIPLSWLNTEEAWTPFYEKYYTTIFIVSPAIGSIICLGFLIKSIIVYIYKRKSKKTQQSITPKEPSPNQRAPQIQELPNSRPPRSINQPSSSMSRSNALIFPRQSGQTRPHRMFYPQRTPMRRKLNPRI</sequence>
<evidence type="ECO:0000256" key="1">
    <source>
        <dbReference type="SAM" id="MobiDB-lite"/>
    </source>
</evidence>
<comment type="caution">
    <text evidence="4">The sequence shown here is derived from an EMBL/GenBank/DDBJ whole genome shotgun (WGS) entry which is preliminary data.</text>
</comment>
<evidence type="ECO:0000313" key="4">
    <source>
        <dbReference type="EMBL" id="CAI2381429.1"/>
    </source>
</evidence>
<keyword evidence="3" id="KW-0732">Signal</keyword>
<accession>A0AAD1XZ17</accession>
<keyword evidence="2" id="KW-1133">Transmembrane helix</keyword>
<evidence type="ECO:0000256" key="2">
    <source>
        <dbReference type="SAM" id="Phobius"/>
    </source>
</evidence>
<feature type="compositionally biased region" description="Basic residues" evidence="1">
    <location>
        <begin position="995"/>
        <end position="1004"/>
    </location>
</feature>
<keyword evidence="5" id="KW-1185">Reference proteome</keyword>
<feature type="transmembrane region" description="Helical" evidence="2">
    <location>
        <begin position="808"/>
        <end position="826"/>
    </location>
</feature>
<proteinExistence type="predicted"/>
<feature type="compositionally biased region" description="Polar residues" evidence="1">
    <location>
        <begin position="932"/>
        <end position="953"/>
    </location>
</feature>
<feature type="transmembrane region" description="Helical" evidence="2">
    <location>
        <begin position="838"/>
        <end position="856"/>
    </location>
</feature>
<name>A0AAD1XZ17_EUPCR</name>
<organism evidence="4 5">
    <name type="scientific">Euplotes crassus</name>
    <dbReference type="NCBI Taxonomy" id="5936"/>
    <lineage>
        <taxon>Eukaryota</taxon>
        <taxon>Sar</taxon>
        <taxon>Alveolata</taxon>
        <taxon>Ciliophora</taxon>
        <taxon>Intramacronucleata</taxon>
        <taxon>Spirotrichea</taxon>
        <taxon>Hypotrichia</taxon>
        <taxon>Euplotida</taxon>
        <taxon>Euplotidae</taxon>
        <taxon>Moneuplotes</taxon>
    </lineage>
</organism>
<feature type="region of interest" description="Disordered" evidence="1">
    <location>
        <begin position="932"/>
        <end position="1004"/>
    </location>
</feature>
<dbReference type="AlphaFoldDB" id="A0AAD1XZ17"/>
<feature type="transmembrane region" description="Helical" evidence="2">
    <location>
        <begin position="676"/>
        <end position="700"/>
    </location>
</feature>
<dbReference type="EMBL" id="CAMPGE010023492">
    <property type="protein sequence ID" value="CAI2381429.1"/>
    <property type="molecule type" value="Genomic_DNA"/>
</dbReference>
<keyword evidence="2" id="KW-0472">Membrane</keyword>
<evidence type="ECO:0000313" key="5">
    <source>
        <dbReference type="Proteomes" id="UP001295684"/>
    </source>
</evidence>
<dbReference type="Proteomes" id="UP001295684">
    <property type="component" value="Unassembled WGS sequence"/>
</dbReference>
<evidence type="ECO:0000256" key="3">
    <source>
        <dbReference type="SAM" id="SignalP"/>
    </source>
</evidence>
<keyword evidence="2" id="KW-0812">Transmembrane</keyword>